<reference evidence="2 3" key="1">
    <citation type="submission" date="2018-07" db="EMBL/GenBank/DDBJ databases">
        <title>Venubactetium sediminum gen. nov., sp. nov., isolated from a marine solar saltern.</title>
        <authorList>
            <person name="Wang S."/>
        </authorList>
    </citation>
    <scope>NUCLEOTIDE SEQUENCE [LARGE SCALE GENOMIC DNA]</scope>
    <source>
        <strain evidence="2 3">WD2A32</strain>
    </source>
</reference>
<keyword evidence="2" id="KW-0378">Hydrolase</keyword>
<accession>A0A369TCP3</accession>
<dbReference type="Proteomes" id="UP000253941">
    <property type="component" value="Unassembled WGS sequence"/>
</dbReference>
<dbReference type="InterPro" id="IPR011105">
    <property type="entry name" value="Cell_wall_hydrolase_SleB"/>
</dbReference>
<organism evidence="2 3">
    <name type="scientific">Ferruginivarius sediminum</name>
    <dbReference type="NCBI Taxonomy" id="2661937"/>
    <lineage>
        <taxon>Bacteria</taxon>
        <taxon>Pseudomonadati</taxon>
        <taxon>Pseudomonadota</taxon>
        <taxon>Alphaproteobacteria</taxon>
        <taxon>Rhodospirillales</taxon>
        <taxon>Rhodospirillaceae</taxon>
        <taxon>Ferruginivarius</taxon>
    </lineage>
</organism>
<comment type="caution">
    <text evidence="2">The sequence shown here is derived from an EMBL/GenBank/DDBJ whole genome shotgun (WGS) entry which is preliminary data.</text>
</comment>
<evidence type="ECO:0000313" key="2">
    <source>
        <dbReference type="EMBL" id="RDD60676.1"/>
    </source>
</evidence>
<dbReference type="InterPro" id="IPR042047">
    <property type="entry name" value="SleB_dom1"/>
</dbReference>
<gene>
    <name evidence="2" type="ORF">DRB17_16555</name>
</gene>
<dbReference type="Pfam" id="PF07486">
    <property type="entry name" value="Hydrolase_2"/>
    <property type="match status" value="1"/>
</dbReference>
<protein>
    <submittedName>
        <fullName evidence="2">Cell wall hydrolase</fullName>
    </submittedName>
</protein>
<dbReference type="GO" id="GO:0016787">
    <property type="term" value="F:hydrolase activity"/>
    <property type="evidence" value="ECO:0007669"/>
    <property type="project" value="UniProtKB-KW"/>
</dbReference>
<evidence type="ECO:0000259" key="1">
    <source>
        <dbReference type="Pfam" id="PF07486"/>
    </source>
</evidence>
<dbReference type="AlphaFoldDB" id="A0A369TCP3"/>
<proteinExistence type="predicted"/>
<dbReference type="EMBL" id="QPMH01000021">
    <property type="protein sequence ID" value="RDD60676.1"/>
    <property type="molecule type" value="Genomic_DNA"/>
</dbReference>
<evidence type="ECO:0000313" key="3">
    <source>
        <dbReference type="Proteomes" id="UP000253941"/>
    </source>
</evidence>
<dbReference type="Gene3D" id="1.10.10.2520">
    <property type="entry name" value="Cell wall hydrolase SleB, domain 1"/>
    <property type="match status" value="1"/>
</dbReference>
<name>A0A369TCP3_9PROT</name>
<keyword evidence="3" id="KW-1185">Reference proteome</keyword>
<sequence>MGASLQVGVGTGGTLVPAFVQRCRARGVRGTEGRIWPMTRKGILAVWRIIAYRPLRTTAGLLAFLGCVMLSASRDAEAVVPVKEQIRCLALTIYFEARGEPGDGKLAVGHVVMNRVADPRFPDDVCDVVRQGGEEVLHRCQFSWWCDGLSDKPQHLAAWRETQAIARRVFWQYSDDPTNGAMWYHADYVSPEWRTMFAKGPRIGQHIFYRDRERHDDRPQIAQSR</sequence>
<feature type="domain" description="Cell wall hydrolase SleB" evidence="1">
    <location>
        <begin position="99"/>
        <end position="209"/>
    </location>
</feature>